<comment type="similarity">
    <text evidence="3">Belongs to the protein kinase superfamily. AGC Ser/Thr protein kinase family. PDPK1 subfamily.</text>
</comment>
<evidence type="ECO:0000256" key="3">
    <source>
        <dbReference type="ARBA" id="ARBA00010006"/>
    </source>
</evidence>
<dbReference type="SMART" id="SM00212">
    <property type="entry name" value="UBCc"/>
    <property type="match status" value="1"/>
</dbReference>
<dbReference type="PROSITE" id="PS00183">
    <property type="entry name" value="UBC_1"/>
    <property type="match status" value="1"/>
</dbReference>
<dbReference type="FunFam" id="3.30.710.10:FF:000005">
    <property type="entry name" value="Potassium channel tetramerization domain-containing 17"/>
    <property type="match status" value="1"/>
</dbReference>
<feature type="active site" description="Glycyl thioester intermediate" evidence="18">
    <location>
        <position position="1015"/>
    </location>
</feature>
<comment type="pathway">
    <text evidence="2">Protein modification; protein sumoylation.</text>
</comment>
<evidence type="ECO:0000256" key="17">
    <source>
        <dbReference type="ARBA" id="ARBA00061813"/>
    </source>
</evidence>
<dbReference type="InterPro" id="IPR017441">
    <property type="entry name" value="Protein_kinase_ATP_BS"/>
</dbReference>
<evidence type="ECO:0000256" key="5">
    <source>
        <dbReference type="ARBA" id="ARBA00018538"/>
    </source>
</evidence>
<dbReference type="PANTHER" id="PTHR14958">
    <property type="entry name" value="POTASSIUM CHANNEL TETRAMERISATION DOMAIN CONTAINING PROTEIN"/>
    <property type="match status" value="1"/>
</dbReference>
<dbReference type="FunFam" id="1.10.510.10:FF:000163">
    <property type="entry name" value="3-phosphoinositide-dependent protein kinase 1"/>
    <property type="match status" value="1"/>
</dbReference>
<evidence type="ECO:0000259" key="21">
    <source>
        <dbReference type="PROSITE" id="PS50011"/>
    </source>
</evidence>
<dbReference type="CDD" id="cd23798">
    <property type="entry name" value="UBCc_UBE2I"/>
    <property type="match status" value="1"/>
</dbReference>
<dbReference type="InterPro" id="IPR011993">
    <property type="entry name" value="PH-like_dom_sf"/>
</dbReference>
<dbReference type="Pfam" id="PF02214">
    <property type="entry name" value="BTB_2"/>
    <property type="match status" value="1"/>
</dbReference>
<dbReference type="PROSITE" id="PS00108">
    <property type="entry name" value="PROTEIN_KINASE_ST"/>
    <property type="match status" value="1"/>
</dbReference>
<feature type="binding site" evidence="19">
    <location>
        <position position="133"/>
    </location>
    <ligand>
        <name>ATP</name>
        <dbReference type="ChEBI" id="CHEBI:30616"/>
    </ligand>
</feature>
<dbReference type="Gene3D" id="3.10.110.10">
    <property type="entry name" value="Ubiquitin Conjugating Enzyme"/>
    <property type="match status" value="1"/>
</dbReference>
<proteinExistence type="inferred from homology"/>
<evidence type="ECO:0000256" key="6">
    <source>
        <dbReference type="ARBA" id="ARBA00022527"/>
    </source>
</evidence>
<dbReference type="CDD" id="cd01262">
    <property type="entry name" value="PH_PDK1"/>
    <property type="match status" value="1"/>
</dbReference>
<evidence type="ECO:0000256" key="20">
    <source>
        <dbReference type="SAM" id="MobiDB-lite"/>
    </source>
</evidence>
<dbReference type="InterPro" id="IPR039046">
    <property type="entry name" value="PDPK1"/>
</dbReference>
<dbReference type="InterPro" id="IPR011333">
    <property type="entry name" value="SKP1/BTB/POZ_sf"/>
</dbReference>
<keyword evidence="13" id="KW-0539">Nucleus</keyword>
<keyword evidence="11" id="KW-0159">Chromosome partition</keyword>
<dbReference type="GO" id="GO:0097602">
    <property type="term" value="F:cullin family protein binding"/>
    <property type="evidence" value="ECO:0007669"/>
    <property type="project" value="TreeGrafter"/>
</dbReference>
<comment type="catalytic activity">
    <reaction evidence="14">
        <text>L-threonyl-[protein] + ATP = O-phospho-L-threonyl-[protein] + ADP + H(+)</text>
        <dbReference type="Rhea" id="RHEA:46608"/>
        <dbReference type="Rhea" id="RHEA-COMP:11060"/>
        <dbReference type="Rhea" id="RHEA-COMP:11605"/>
        <dbReference type="ChEBI" id="CHEBI:15378"/>
        <dbReference type="ChEBI" id="CHEBI:30013"/>
        <dbReference type="ChEBI" id="CHEBI:30616"/>
        <dbReference type="ChEBI" id="CHEBI:61977"/>
        <dbReference type="ChEBI" id="CHEBI:456216"/>
        <dbReference type="EC" id="2.7.11.1"/>
    </reaction>
</comment>
<dbReference type="GO" id="GO:0051260">
    <property type="term" value="P:protein homooligomerization"/>
    <property type="evidence" value="ECO:0007669"/>
    <property type="project" value="InterPro"/>
</dbReference>
<evidence type="ECO:0000256" key="10">
    <source>
        <dbReference type="ARBA" id="ARBA00022786"/>
    </source>
</evidence>
<comment type="catalytic activity">
    <reaction evidence="15">
        <text>L-seryl-[protein] + ATP = O-phospho-L-seryl-[protein] + ADP + H(+)</text>
        <dbReference type="Rhea" id="RHEA:17989"/>
        <dbReference type="Rhea" id="RHEA-COMP:9863"/>
        <dbReference type="Rhea" id="RHEA-COMP:11604"/>
        <dbReference type="ChEBI" id="CHEBI:15378"/>
        <dbReference type="ChEBI" id="CHEBI:29999"/>
        <dbReference type="ChEBI" id="CHEBI:30616"/>
        <dbReference type="ChEBI" id="CHEBI:83421"/>
        <dbReference type="ChEBI" id="CHEBI:456216"/>
        <dbReference type="EC" id="2.7.11.1"/>
    </reaction>
</comment>
<evidence type="ECO:0000256" key="16">
    <source>
        <dbReference type="ARBA" id="ARBA00054359"/>
    </source>
</evidence>
<dbReference type="EMBL" id="JAROKS010000016">
    <property type="protein sequence ID" value="KAK1794817.1"/>
    <property type="molecule type" value="Genomic_DNA"/>
</dbReference>
<dbReference type="InterPro" id="IPR000608">
    <property type="entry name" value="UBC"/>
</dbReference>
<evidence type="ECO:0000313" key="23">
    <source>
        <dbReference type="EMBL" id="KAK1794817.1"/>
    </source>
</evidence>
<dbReference type="GO" id="GO:0005524">
    <property type="term" value="F:ATP binding"/>
    <property type="evidence" value="ECO:0007669"/>
    <property type="project" value="UniProtKB-UniRule"/>
</dbReference>
<evidence type="ECO:0000256" key="19">
    <source>
        <dbReference type="PROSITE-ProRule" id="PRU10141"/>
    </source>
</evidence>
<feature type="region of interest" description="Disordered" evidence="20">
    <location>
        <begin position="69"/>
        <end position="101"/>
    </location>
</feature>
<dbReference type="FunFam" id="3.30.200.20:FF:000191">
    <property type="entry name" value="3-phosphoinositide-dependent protein kinase 2-like"/>
    <property type="match status" value="1"/>
</dbReference>
<keyword evidence="12 19" id="KW-0067">ATP-binding</keyword>
<dbReference type="FunFam" id="2.30.29.30:FF:000126">
    <property type="entry name" value="3-phosphoinositide dependent protein kinase 1"/>
    <property type="match status" value="1"/>
</dbReference>
<dbReference type="InterPro" id="IPR033931">
    <property type="entry name" value="PDK1-typ_PH"/>
</dbReference>
<evidence type="ECO:0000256" key="13">
    <source>
        <dbReference type="ARBA" id="ARBA00023242"/>
    </source>
</evidence>
<comment type="function">
    <text evidence="16">Accepts the ubiquitin-like proteins sumo1, sumo2 and sumo3 from the uble1a-uble1b E1 complex and catalyzes their covalent attachment to other proteins with the help of an E3 ligase such as ranbp2 or cbx4. Essential for nuclear architecture and chromosome segregation. Mediates nuclear localization of vsx1. Required for progression through mitosis during organogenesis.</text>
</comment>
<reference evidence="23" key="1">
    <citation type="submission" date="2023-03" db="EMBL/GenBank/DDBJ databases">
        <title>Electrophorus voltai genome.</title>
        <authorList>
            <person name="Bian C."/>
        </authorList>
    </citation>
    <scope>NUCLEOTIDE SEQUENCE</scope>
    <source>
        <strain evidence="23">CB-2022</strain>
        <tissue evidence="23">Muscle</tissue>
    </source>
</reference>
<dbReference type="EC" id="2.7.11.1" evidence="4"/>
<dbReference type="Pfam" id="PF00179">
    <property type="entry name" value="UQ_con"/>
    <property type="match status" value="1"/>
</dbReference>
<dbReference type="GO" id="GO:0001947">
    <property type="term" value="P:heart looping"/>
    <property type="evidence" value="ECO:0007669"/>
    <property type="project" value="UniProtKB-ARBA"/>
</dbReference>
<organism evidence="23 24">
    <name type="scientific">Electrophorus voltai</name>
    <dbReference type="NCBI Taxonomy" id="2609070"/>
    <lineage>
        <taxon>Eukaryota</taxon>
        <taxon>Metazoa</taxon>
        <taxon>Chordata</taxon>
        <taxon>Craniata</taxon>
        <taxon>Vertebrata</taxon>
        <taxon>Euteleostomi</taxon>
        <taxon>Actinopterygii</taxon>
        <taxon>Neopterygii</taxon>
        <taxon>Teleostei</taxon>
        <taxon>Ostariophysi</taxon>
        <taxon>Gymnotiformes</taxon>
        <taxon>Gymnotoidei</taxon>
        <taxon>Gymnotidae</taxon>
        <taxon>Electrophorus</taxon>
    </lineage>
</organism>
<comment type="subunit">
    <text evidence="17">Forms a tight complex with rangap1 and ranbp2. Interacts with vsx1.</text>
</comment>
<gene>
    <name evidence="23" type="ORF">P4O66_010016</name>
</gene>
<name>A0AAD8Z8I5_9TELE</name>
<protein>
    <recommendedName>
        <fullName evidence="5">3-phosphoinositide-dependent protein kinase 1</fullName>
        <ecNumber evidence="4">2.7.11.1</ecNumber>
    </recommendedName>
</protein>
<dbReference type="Gene3D" id="3.30.200.20">
    <property type="entry name" value="Phosphorylase Kinase, domain 1"/>
    <property type="match status" value="1"/>
</dbReference>
<feature type="region of interest" description="Disordered" evidence="20">
    <location>
        <begin position="1"/>
        <end position="24"/>
    </location>
</feature>
<evidence type="ECO:0000256" key="2">
    <source>
        <dbReference type="ARBA" id="ARBA00004718"/>
    </source>
</evidence>
<dbReference type="Gene3D" id="3.30.70.2000">
    <property type="match status" value="2"/>
</dbReference>
<keyword evidence="10" id="KW-0833">Ubl conjugation pathway</keyword>
<sequence>MGRKKQGQKERPINKGKDRRHKMKGKSLETFTEEMHEVLQGNLVGLLPVVVGYDVTPLHSSGLCPCPSMVRGQQDTPRLHGNSMEGPAPPSQPTQPRKKRPEDFKFGKILGEGSFSTVVLAKEHSTGKEYAIKILVKRHIMKENKAQYVKRERDVMSILDHPFFVKLYFTFQDEEKLFQLCYGGSVNVSLLMDNGSDFGLSYAKNGELLKYIRKIGSFDDTCTRFYSAEIVCALEYLHQKGIIHRDLKPENILLSEEMHIQITDFGTAKQLSSDSRQARANSFVGTAQYVSPELLTEKSACKSSDLWALGCIIYQLVAGLPPFRAGNEYLIFQKIIKLEYEFPEKFFPKAKNLVEQLLLLDPCKRIGCEEMGGYEPLKSHPFFESISWDDLHLQTPPKLTPYLPAMSEDDEDCYGNYDDLLSQFSSMQVALPGSTSSVDEPTENPLPVCNPAPSVDQFIHIHELDSNSMELDLQFSEEEKRLLLDKQSAVNPWHQFVENNLILKMGPVDKRKGLFARRRQLLLTEGPHLYYVDPVNKVLKGEIPWSPELRPEAKNFKTFFVHTPNRTYYLMDPSGNADKWSVRHSQVCALSALRSSVVWRANDYSFLSGTEGEMAEGNCDISGHGSRRCPLPSPEESMQTLSRSSKWVRLNVGGTYFLTTKQTLCRDPKSFLCRLCQADPDLDSDKDESGAYLIDRDPVYFGPVLNYLRHGKLVLNKNLTEEGALEEAEFYNITSLIKLIKDKIRDRDAKNVHTPVKHVYRVLQCQEEELTQMVSTMSDGWKFEQLVSVGYGRAQKSEFLLIVSREVKGEESSQTHPAHSREVCKCLLMGEHLVSIGSSYNYGNEDQAEFLCVVSKELHNHSYGNNSQPSEKARNPVPRKSWFRTDVFSGGKLHWFCPESSTVLIDGSGSHEVAWRSRGSVVMSGIALSRLAQERKAWRKDHPFGFVAVPTKNPDGTMNLMNWECAIPGKKGTPWEGGLFKLRMLFKDDYPSSPPKCKFEPPLFHPNVYPSGTVCLSILEEDKDWRPAITIKQILLGIQELLNEPNIQDPAQAEAYTIYCQNRVEYEKRVRAQAKKFSPS</sequence>
<dbReference type="PANTHER" id="PTHR14958:SF12">
    <property type="entry name" value="BTB_POZ DOMAIN-CONTAINING PROTEIN KCTD5"/>
    <property type="match status" value="1"/>
</dbReference>
<keyword evidence="9" id="KW-0418">Kinase</keyword>
<evidence type="ECO:0000256" key="18">
    <source>
        <dbReference type="PROSITE-ProRule" id="PRU10133"/>
    </source>
</evidence>
<dbReference type="GO" id="GO:0005634">
    <property type="term" value="C:nucleus"/>
    <property type="evidence" value="ECO:0007669"/>
    <property type="project" value="UniProtKB-SubCell"/>
</dbReference>
<evidence type="ECO:0000256" key="7">
    <source>
        <dbReference type="ARBA" id="ARBA00022679"/>
    </source>
</evidence>
<dbReference type="Gene3D" id="3.30.710.10">
    <property type="entry name" value="Potassium Channel Kv1.1, Chain A"/>
    <property type="match status" value="1"/>
</dbReference>
<keyword evidence="8 19" id="KW-0547">Nucleotide-binding</keyword>
<evidence type="ECO:0000256" key="8">
    <source>
        <dbReference type="ARBA" id="ARBA00022741"/>
    </source>
</evidence>
<dbReference type="SUPFAM" id="SSF54695">
    <property type="entry name" value="POZ domain"/>
    <property type="match status" value="1"/>
</dbReference>
<dbReference type="FunFam" id="3.10.110.10:FF:000013">
    <property type="entry name" value="SUMO-conjugating enzyme UBC9"/>
    <property type="match status" value="1"/>
</dbReference>
<dbReference type="PROSITE" id="PS00107">
    <property type="entry name" value="PROTEIN_KINASE_ATP"/>
    <property type="match status" value="1"/>
</dbReference>
<dbReference type="InterPro" id="IPR003131">
    <property type="entry name" value="T1-type_BTB"/>
</dbReference>
<dbReference type="GO" id="GO:0060216">
    <property type="term" value="P:definitive hemopoiesis"/>
    <property type="evidence" value="ECO:0007669"/>
    <property type="project" value="UniProtKB-ARBA"/>
</dbReference>
<evidence type="ECO:0000256" key="4">
    <source>
        <dbReference type="ARBA" id="ARBA00012513"/>
    </source>
</evidence>
<dbReference type="Gene3D" id="2.30.29.30">
    <property type="entry name" value="Pleckstrin-homology domain (PH domain)/Phosphotyrosine-binding domain (PTB)"/>
    <property type="match status" value="1"/>
</dbReference>
<evidence type="ECO:0000259" key="22">
    <source>
        <dbReference type="PROSITE" id="PS50127"/>
    </source>
</evidence>
<dbReference type="PROSITE" id="PS50011">
    <property type="entry name" value="PROTEIN_KINASE_DOM"/>
    <property type="match status" value="1"/>
</dbReference>
<evidence type="ECO:0000256" key="11">
    <source>
        <dbReference type="ARBA" id="ARBA00022829"/>
    </source>
</evidence>
<keyword evidence="6" id="KW-0723">Serine/threonine-protein kinase</keyword>
<dbReference type="GO" id="GO:0007059">
    <property type="term" value="P:chromosome segregation"/>
    <property type="evidence" value="ECO:0007669"/>
    <property type="project" value="UniProtKB-KW"/>
</dbReference>
<accession>A0AAD8Z8I5</accession>
<dbReference type="Pfam" id="PF00069">
    <property type="entry name" value="Pkinase"/>
    <property type="match status" value="1"/>
</dbReference>
<keyword evidence="24" id="KW-1185">Reference proteome</keyword>
<dbReference type="InterPro" id="IPR000210">
    <property type="entry name" value="BTB/POZ_dom"/>
</dbReference>
<dbReference type="CDD" id="cd05581">
    <property type="entry name" value="STKc_PDK1"/>
    <property type="match status" value="1"/>
</dbReference>
<dbReference type="PROSITE" id="PS50127">
    <property type="entry name" value="UBC_2"/>
    <property type="match status" value="1"/>
</dbReference>
<dbReference type="Pfam" id="PF14593">
    <property type="entry name" value="PH_3"/>
    <property type="match status" value="1"/>
</dbReference>
<evidence type="ECO:0000256" key="9">
    <source>
        <dbReference type="ARBA" id="ARBA00022777"/>
    </source>
</evidence>
<dbReference type="Proteomes" id="UP001239994">
    <property type="component" value="Unassembled WGS sequence"/>
</dbReference>
<comment type="caution">
    <text evidence="23">The sequence shown here is derived from an EMBL/GenBank/DDBJ whole genome shotgun (WGS) entry which is preliminary data.</text>
</comment>
<dbReference type="SUPFAM" id="SSF50729">
    <property type="entry name" value="PH domain-like"/>
    <property type="match status" value="1"/>
</dbReference>
<feature type="domain" description="Protein kinase" evidence="21">
    <location>
        <begin position="104"/>
        <end position="383"/>
    </location>
</feature>
<dbReference type="GO" id="GO:0004674">
    <property type="term" value="F:protein serine/threonine kinase activity"/>
    <property type="evidence" value="ECO:0007669"/>
    <property type="project" value="UniProtKB-KW"/>
</dbReference>
<comment type="subcellular location">
    <subcellularLocation>
        <location evidence="1">Nucleus</location>
    </subcellularLocation>
</comment>
<dbReference type="InterPro" id="IPR008271">
    <property type="entry name" value="Ser/Thr_kinase_AS"/>
</dbReference>
<dbReference type="Gene3D" id="1.10.510.10">
    <property type="entry name" value="Transferase(Phosphotransferase) domain 1"/>
    <property type="match status" value="1"/>
</dbReference>
<dbReference type="InterPro" id="IPR000719">
    <property type="entry name" value="Prot_kinase_dom"/>
</dbReference>
<dbReference type="Gene3D" id="6.10.140.750">
    <property type="match status" value="1"/>
</dbReference>
<dbReference type="GO" id="GO:0043161">
    <property type="term" value="P:proteasome-mediated ubiquitin-dependent protein catabolic process"/>
    <property type="evidence" value="ECO:0007669"/>
    <property type="project" value="TreeGrafter"/>
</dbReference>
<feature type="domain" description="UBC core" evidence="22">
    <location>
        <begin position="926"/>
        <end position="1079"/>
    </location>
</feature>
<dbReference type="InterPro" id="IPR011009">
    <property type="entry name" value="Kinase-like_dom_sf"/>
</dbReference>
<dbReference type="SMART" id="SM00220">
    <property type="entry name" value="S_TKc"/>
    <property type="match status" value="1"/>
</dbReference>
<evidence type="ECO:0000256" key="14">
    <source>
        <dbReference type="ARBA" id="ARBA00047899"/>
    </source>
</evidence>
<dbReference type="GO" id="GO:0036306">
    <property type="term" value="P:embryonic heart tube elongation"/>
    <property type="evidence" value="ECO:0007669"/>
    <property type="project" value="UniProtKB-ARBA"/>
</dbReference>
<keyword evidence="7" id="KW-0808">Transferase</keyword>
<dbReference type="SMART" id="SM00225">
    <property type="entry name" value="BTB"/>
    <property type="match status" value="1"/>
</dbReference>
<dbReference type="GO" id="GO:0031463">
    <property type="term" value="C:Cul3-RING ubiquitin ligase complex"/>
    <property type="evidence" value="ECO:0007669"/>
    <property type="project" value="TreeGrafter"/>
</dbReference>
<evidence type="ECO:0000256" key="1">
    <source>
        <dbReference type="ARBA" id="ARBA00004123"/>
    </source>
</evidence>
<evidence type="ECO:0000256" key="15">
    <source>
        <dbReference type="ARBA" id="ARBA00048679"/>
    </source>
</evidence>
<dbReference type="GO" id="GO:0005737">
    <property type="term" value="C:cytoplasm"/>
    <property type="evidence" value="ECO:0007669"/>
    <property type="project" value="TreeGrafter"/>
</dbReference>
<dbReference type="SUPFAM" id="SSF54495">
    <property type="entry name" value="UBC-like"/>
    <property type="match status" value="1"/>
</dbReference>
<evidence type="ECO:0000313" key="24">
    <source>
        <dbReference type="Proteomes" id="UP001239994"/>
    </source>
</evidence>
<dbReference type="AlphaFoldDB" id="A0AAD8Z8I5"/>
<feature type="compositionally biased region" description="Basic and acidic residues" evidence="20">
    <location>
        <begin position="7"/>
        <end position="16"/>
    </location>
</feature>
<dbReference type="InterPro" id="IPR023313">
    <property type="entry name" value="UBQ-conjugating_AS"/>
</dbReference>
<dbReference type="InterPro" id="IPR016135">
    <property type="entry name" value="UBQ-conjugating_enzyme/RWD"/>
</dbReference>
<dbReference type="SUPFAM" id="SSF56112">
    <property type="entry name" value="Protein kinase-like (PK-like)"/>
    <property type="match status" value="1"/>
</dbReference>
<evidence type="ECO:0000256" key="12">
    <source>
        <dbReference type="ARBA" id="ARBA00022840"/>
    </source>
</evidence>